<keyword evidence="1" id="KW-0175">Coiled coil</keyword>
<dbReference type="EMBL" id="LC153630">
    <property type="protein sequence ID" value="BAV59381.1"/>
    <property type="molecule type" value="Genomic_DNA"/>
</dbReference>
<proteinExistence type="predicted"/>
<organism evidence="2">
    <name type="scientific">Endomicrobium trichonymphae</name>
    <dbReference type="NCBI Taxonomy" id="1408204"/>
    <lineage>
        <taxon>Bacteria</taxon>
        <taxon>Pseudomonadati</taxon>
        <taxon>Elusimicrobiota</taxon>
        <taxon>Endomicrobiia</taxon>
        <taxon>Endomicrobiales</taxon>
        <taxon>Endomicrobiaceae</taxon>
        <taxon>Candidatus Endomicrobiellum</taxon>
    </lineage>
</organism>
<dbReference type="AlphaFoldDB" id="A0A1C9ZZ08"/>
<feature type="coiled-coil region" evidence="1">
    <location>
        <begin position="445"/>
        <end position="472"/>
    </location>
</feature>
<dbReference type="NCBIfam" id="TIGR01863">
    <property type="entry name" value="cas_Csd1"/>
    <property type="match status" value="1"/>
</dbReference>
<sequence>MILQALSEYYQRKATNDSSSIAPEGFEYKEIPFVLVLDRQGNIVNLESTYEGEGKSKRAKSFLIPKAVKKTSGIASNLLWENPEYALGISAKNKPKRVLDMHEKFKEKINSLGEVEDDGLKALKLFLDKPNKLNLLQEKAKTDKSFDEILKQLSEKPLPMTFRLQGESNIIVESDVLREAVKSLSNSNPEENEKIVCLVTGNRDFIEQLHPAIKGVWGGQSTGSNIVSFNSDAYCSYDKKKGYNAPVGKKAAFAYTTALNTLLSKDSNQRIQVGDASTVFWAAKPSGKDFEKTLYSLFSITDKDNPDKGTEAVKSLYKLVENGVSCVPDGDNEFYVLGLSPNAARISVRFWVKSTIAQMAYNISQHFKDLRIVRSSYEKEFLSLFRLLVSTAVQGKADNIAPHLAGDFMMSAILKNLPYPTILLQLVMNRIKAEQKIDYPKAALIKAYLNRLARANNKEEEIEVNLNTNNENQGYVLGRLFAALEKIQEEAQGETNSTIMRYYGSASSTPVTVFSTLMKLHHNHLDKLGKVNKGRAVNFEKLVSEITSKIDDTKGYSSHLSLADQGMFSIGYYQQRQEFFTKKEKKDE</sequence>
<dbReference type="Pfam" id="PF09709">
    <property type="entry name" value="Cas_Csd1"/>
    <property type="match status" value="1"/>
</dbReference>
<evidence type="ECO:0000313" key="2">
    <source>
        <dbReference type="EMBL" id="BAV59381.1"/>
    </source>
</evidence>
<dbReference type="CDD" id="cd09757">
    <property type="entry name" value="Cas8c_I-C"/>
    <property type="match status" value="1"/>
</dbReference>
<reference evidence="2" key="1">
    <citation type="journal article" date="2016" name="Genome Biol. Evol.">
        <title>Comparison of intracellular "Ca. Endomicrobium trichonymphae" genomovars illuminates the requirement and decay of defense systems against foreign DNA.</title>
        <authorList>
            <person name="Izawa K."/>
            <person name="Kuwahara H."/>
            <person name="Kihara K."/>
            <person name="Yuki M."/>
            <person name="Lo N."/>
            <person name="Ito T."/>
            <person name="Ohkuma M."/>
            <person name="Hongoh Y."/>
        </authorList>
    </citation>
    <scope>NUCLEOTIDE SEQUENCE</scope>
    <source>
        <strain evidence="2">HsTcC-EM16</strain>
    </source>
</reference>
<accession>A0A1C9ZZ08</accession>
<dbReference type="InterPro" id="IPR010144">
    <property type="entry name" value="CRISPR-assoc_prot_Csd1-typ"/>
</dbReference>
<name>A0A1C9ZZ08_ENDTX</name>
<protein>
    <submittedName>
        <fullName evidence="2">CRISPR-associated protein csd1</fullName>
    </submittedName>
</protein>
<evidence type="ECO:0000256" key="1">
    <source>
        <dbReference type="SAM" id="Coils"/>
    </source>
</evidence>